<feature type="region of interest" description="Disordered" evidence="1">
    <location>
        <begin position="110"/>
        <end position="171"/>
    </location>
</feature>
<keyword evidence="2" id="KW-1133">Transmembrane helix</keyword>
<gene>
    <name evidence="3" type="ORF">GCM10023323_06330</name>
</gene>
<comment type="caution">
    <text evidence="3">The sequence shown here is derived from an EMBL/GenBank/DDBJ whole genome shotgun (WGS) entry which is preliminary data.</text>
</comment>
<evidence type="ECO:0000256" key="1">
    <source>
        <dbReference type="SAM" id="MobiDB-lite"/>
    </source>
</evidence>
<evidence type="ECO:0000313" key="4">
    <source>
        <dbReference type="Proteomes" id="UP001499878"/>
    </source>
</evidence>
<protein>
    <submittedName>
        <fullName evidence="3">Uncharacterized protein</fullName>
    </submittedName>
</protein>
<feature type="region of interest" description="Disordered" evidence="1">
    <location>
        <begin position="1"/>
        <end position="24"/>
    </location>
</feature>
<feature type="compositionally biased region" description="Gly residues" evidence="1">
    <location>
        <begin position="130"/>
        <end position="139"/>
    </location>
</feature>
<proteinExistence type="predicted"/>
<dbReference type="Proteomes" id="UP001499878">
    <property type="component" value="Unassembled WGS sequence"/>
</dbReference>
<sequence length="171" mass="16724">MGRSGAAASDDVARSSRHTRREGLNVSTGARRIVAWLVGVVCLAVVSWLAVTAVLDLPTGDSTASVVAAGVAVIGLGLSGITLLRTPGSTGSGPGGGRTLRVRARGRGSIAAGGDVRGNAVGPRSKVTGTTGGPAGGRPGRGERDVSARGTGVVGAGGDIVDNAMGEDSER</sequence>
<name>A0ABP9SVM7_9ACTN</name>
<feature type="compositionally biased region" description="Low complexity" evidence="1">
    <location>
        <begin position="1"/>
        <end position="10"/>
    </location>
</feature>
<feature type="transmembrane region" description="Helical" evidence="2">
    <location>
        <begin position="63"/>
        <end position="84"/>
    </location>
</feature>
<accession>A0ABP9SVM7</accession>
<organism evidence="3 4">
    <name type="scientific">Streptomyces thinghirensis</name>
    <dbReference type="NCBI Taxonomy" id="551547"/>
    <lineage>
        <taxon>Bacteria</taxon>
        <taxon>Bacillati</taxon>
        <taxon>Actinomycetota</taxon>
        <taxon>Actinomycetes</taxon>
        <taxon>Kitasatosporales</taxon>
        <taxon>Streptomycetaceae</taxon>
        <taxon>Streptomyces</taxon>
    </lineage>
</organism>
<evidence type="ECO:0000313" key="3">
    <source>
        <dbReference type="EMBL" id="GAA5204241.1"/>
    </source>
</evidence>
<dbReference type="EMBL" id="BAABJR010000002">
    <property type="protein sequence ID" value="GAA5204241.1"/>
    <property type="molecule type" value="Genomic_DNA"/>
</dbReference>
<reference evidence="4" key="1">
    <citation type="journal article" date="2019" name="Int. J. Syst. Evol. Microbiol.">
        <title>The Global Catalogue of Microorganisms (GCM) 10K type strain sequencing project: providing services to taxonomists for standard genome sequencing and annotation.</title>
        <authorList>
            <consortium name="The Broad Institute Genomics Platform"/>
            <consortium name="The Broad Institute Genome Sequencing Center for Infectious Disease"/>
            <person name="Wu L."/>
            <person name="Ma J."/>
        </authorList>
    </citation>
    <scope>NUCLEOTIDE SEQUENCE [LARGE SCALE GENOMIC DNA]</scope>
    <source>
        <strain evidence="4">JCM 18306</strain>
    </source>
</reference>
<evidence type="ECO:0000256" key="2">
    <source>
        <dbReference type="SAM" id="Phobius"/>
    </source>
</evidence>
<keyword evidence="4" id="KW-1185">Reference proteome</keyword>
<keyword evidence="2" id="KW-0472">Membrane</keyword>
<feature type="transmembrane region" description="Helical" evidence="2">
    <location>
        <begin position="33"/>
        <end position="51"/>
    </location>
</feature>
<keyword evidence="2" id="KW-0812">Transmembrane</keyword>